<organism evidence="1">
    <name type="scientific">uncultured Desulfobacterium sp</name>
    <dbReference type="NCBI Taxonomy" id="201089"/>
    <lineage>
        <taxon>Bacteria</taxon>
        <taxon>Pseudomonadati</taxon>
        <taxon>Thermodesulfobacteriota</taxon>
        <taxon>Desulfobacteria</taxon>
        <taxon>Desulfobacterales</taxon>
        <taxon>Desulfobacteriaceae</taxon>
        <taxon>Desulfobacterium</taxon>
        <taxon>environmental samples</taxon>
    </lineage>
</organism>
<name>A0A445MXF6_9BACT</name>
<gene>
    <name evidence="1" type="ORF">PITCH_A2080006</name>
</gene>
<dbReference type="AlphaFoldDB" id="A0A445MXF6"/>
<reference evidence="1" key="1">
    <citation type="submission" date="2018-01" db="EMBL/GenBank/DDBJ databases">
        <authorList>
            <person name="Regsiter A."/>
            <person name="William W."/>
        </authorList>
    </citation>
    <scope>NUCLEOTIDE SEQUENCE</scope>
    <source>
        <strain evidence="1">TRIP AH-1</strain>
    </source>
</reference>
<sequence>MMLIYGKLIYRVPWSRGTVDKKVRTVHFVSWIFRENLSFLRKIIYSEQGCPIDPR</sequence>
<dbReference type="EMBL" id="OJIN01000122">
    <property type="protein sequence ID" value="SPD74167.1"/>
    <property type="molecule type" value="Genomic_DNA"/>
</dbReference>
<proteinExistence type="predicted"/>
<accession>A0A445MXF6</accession>
<protein>
    <submittedName>
        <fullName evidence="1">Uncharacterized protein</fullName>
    </submittedName>
</protein>
<evidence type="ECO:0000313" key="1">
    <source>
        <dbReference type="EMBL" id="SPD74167.1"/>
    </source>
</evidence>